<keyword evidence="8" id="KW-0472">Membrane</keyword>
<dbReference type="PANTHER" id="PTHR11785:SF512">
    <property type="entry name" value="SOBREMESA, ISOFORM B"/>
    <property type="match status" value="1"/>
</dbReference>
<evidence type="ECO:0000256" key="15">
    <source>
        <dbReference type="ARBA" id="ARBA00074336"/>
    </source>
</evidence>
<evidence type="ECO:0000256" key="2">
    <source>
        <dbReference type="ARBA" id="ARBA00009523"/>
    </source>
</evidence>
<comment type="similarity">
    <text evidence="2">Belongs to the amino acid-polyamine-organocation (APC) superfamily.</text>
</comment>
<comment type="catalytic activity">
    <reaction evidence="10">
        <text>L-lysine(out) + L-arginine(in) = L-lysine(in) + L-arginine(out)</text>
        <dbReference type="Rhea" id="RHEA:70827"/>
        <dbReference type="ChEBI" id="CHEBI:32551"/>
        <dbReference type="ChEBI" id="CHEBI:32682"/>
    </reaction>
    <physiologicalReaction direction="left-to-right" evidence="10">
        <dbReference type="Rhea" id="RHEA:70828"/>
    </physiologicalReaction>
</comment>
<comment type="subcellular location">
    <subcellularLocation>
        <location evidence="1">Apical cell membrane</location>
        <topology evidence="1">Multi-pass membrane protein</topology>
    </subcellularLocation>
</comment>
<evidence type="ECO:0000256" key="17">
    <source>
        <dbReference type="ARBA" id="ARBA00083296"/>
    </source>
</evidence>
<keyword evidence="6" id="KW-0812">Transmembrane</keyword>
<evidence type="ECO:0000256" key="1">
    <source>
        <dbReference type="ARBA" id="ARBA00004424"/>
    </source>
</evidence>
<evidence type="ECO:0000256" key="16">
    <source>
        <dbReference type="ARBA" id="ARBA00079910"/>
    </source>
</evidence>
<comment type="catalytic activity">
    <reaction evidence="18">
        <text>L-phenylalanine(out) + L-arginine(in) = L-phenylalanine(in) + L-arginine(out)</text>
        <dbReference type="Rhea" id="RHEA:71067"/>
        <dbReference type="ChEBI" id="CHEBI:32682"/>
        <dbReference type="ChEBI" id="CHEBI:58095"/>
    </reaction>
    <physiologicalReaction direction="left-to-right" evidence="18">
        <dbReference type="Rhea" id="RHEA:71068"/>
    </physiologicalReaction>
</comment>
<dbReference type="AlphaFoldDB" id="A0A6S7FD12"/>
<dbReference type="GO" id="GO:0015179">
    <property type="term" value="F:L-amino acid transmembrane transporter activity"/>
    <property type="evidence" value="ECO:0007669"/>
    <property type="project" value="TreeGrafter"/>
</dbReference>
<evidence type="ECO:0000256" key="9">
    <source>
        <dbReference type="ARBA" id="ARBA00023157"/>
    </source>
</evidence>
<evidence type="ECO:0000313" key="19">
    <source>
        <dbReference type="EMBL" id="CAB3977174.1"/>
    </source>
</evidence>
<evidence type="ECO:0000256" key="11">
    <source>
        <dbReference type="ARBA" id="ARBA00051814"/>
    </source>
</evidence>
<keyword evidence="9" id="KW-1015">Disulfide bond</keyword>
<dbReference type="OrthoDB" id="5982228at2759"/>
<evidence type="ECO:0000256" key="13">
    <source>
        <dbReference type="ARBA" id="ARBA00052179"/>
    </source>
</evidence>
<evidence type="ECO:0000256" key="14">
    <source>
        <dbReference type="ARBA" id="ARBA00052732"/>
    </source>
</evidence>
<evidence type="ECO:0000256" key="12">
    <source>
        <dbReference type="ARBA" id="ARBA00051835"/>
    </source>
</evidence>
<organism evidence="19 20">
    <name type="scientific">Paramuricea clavata</name>
    <name type="common">Red gorgonian</name>
    <name type="synonym">Violescent sea-whip</name>
    <dbReference type="NCBI Taxonomy" id="317549"/>
    <lineage>
        <taxon>Eukaryota</taxon>
        <taxon>Metazoa</taxon>
        <taxon>Cnidaria</taxon>
        <taxon>Anthozoa</taxon>
        <taxon>Octocorallia</taxon>
        <taxon>Malacalcyonacea</taxon>
        <taxon>Plexauridae</taxon>
        <taxon>Paramuricea</taxon>
    </lineage>
</organism>
<accession>A0A6S7FD12</accession>
<dbReference type="EMBL" id="CACRXK020000033">
    <property type="protein sequence ID" value="CAB3977174.1"/>
    <property type="molecule type" value="Genomic_DNA"/>
</dbReference>
<dbReference type="PANTHER" id="PTHR11785">
    <property type="entry name" value="AMINO ACID TRANSPORTER"/>
    <property type="match status" value="1"/>
</dbReference>
<dbReference type="FunFam" id="1.20.1740.10:FF:000015">
    <property type="entry name" value="B(0,+)-type amino acid transporter 1"/>
    <property type="match status" value="1"/>
</dbReference>
<keyword evidence="3" id="KW-0813">Transport</keyword>
<evidence type="ECO:0000256" key="4">
    <source>
        <dbReference type="ARBA" id="ARBA00022475"/>
    </source>
</evidence>
<keyword evidence="7" id="KW-1133">Transmembrane helix</keyword>
<evidence type="ECO:0000256" key="10">
    <source>
        <dbReference type="ARBA" id="ARBA00051323"/>
    </source>
</evidence>
<comment type="catalytic activity">
    <reaction evidence="11">
        <text>L-cystine(out) + L-arginine(in) = L-cystine(in) + L-arginine(out)</text>
        <dbReference type="Rhea" id="RHEA:71075"/>
        <dbReference type="ChEBI" id="CHEBI:32682"/>
        <dbReference type="ChEBI" id="CHEBI:35491"/>
    </reaction>
    <physiologicalReaction direction="left-to-right" evidence="11">
        <dbReference type="Rhea" id="RHEA:71076"/>
    </physiologicalReaction>
</comment>
<evidence type="ECO:0000256" key="8">
    <source>
        <dbReference type="ARBA" id="ARBA00023136"/>
    </source>
</evidence>
<gene>
    <name evidence="19" type="ORF">PACLA_8A088886</name>
</gene>
<evidence type="ECO:0000256" key="3">
    <source>
        <dbReference type="ARBA" id="ARBA00022448"/>
    </source>
</evidence>
<dbReference type="Pfam" id="PF13520">
    <property type="entry name" value="AA_permease_2"/>
    <property type="match status" value="1"/>
</dbReference>
<keyword evidence="4" id="KW-1003">Cell membrane</keyword>
<reference evidence="19" key="1">
    <citation type="submission" date="2020-04" db="EMBL/GenBank/DDBJ databases">
        <authorList>
            <person name="Alioto T."/>
            <person name="Alioto T."/>
            <person name="Gomez Garrido J."/>
        </authorList>
    </citation>
    <scope>NUCLEOTIDE SEQUENCE</scope>
    <source>
        <strain evidence="19">A484AB</strain>
    </source>
</reference>
<comment type="catalytic activity">
    <reaction evidence="12">
        <text>L-histidine(out) + L-arginine(in) = L-histidine(in) + L-arginine(out)</text>
        <dbReference type="Rhea" id="RHEA:71063"/>
        <dbReference type="ChEBI" id="CHEBI:32682"/>
        <dbReference type="ChEBI" id="CHEBI:57595"/>
    </reaction>
    <physiologicalReaction direction="left-to-right" evidence="12">
        <dbReference type="Rhea" id="RHEA:71064"/>
    </physiologicalReaction>
</comment>
<evidence type="ECO:0000256" key="6">
    <source>
        <dbReference type="ARBA" id="ARBA00022692"/>
    </source>
</evidence>
<comment type="caution">
    <text evidence="19">The sequence shown here is derived from an EMBL/GenBank/DDBJ whole genome shotgun (WGS) entry which is preliminary data.</text>
</comment>
<evidence type="ECO:0000313" key="20">
    <source>
        <dbReference type="Proteomes" id="UP001152795"/>
    </source>
</evidence>
<sequence>MSSLIPSEERPPSTPGSAETGEGLLMNGDKPTGVSLKRDVGLIGGIAIIVGTMIGSGIFASPRGLLEASGSSGMALIIWAICGVLAVCGAMAYAELGTMIPTSGGEYTYIREAFGSLPAFLYAWTACIVIKPSQLAIICLIFGEYIVTPFFPDCTMRSDIQHIIKLLAAFAIAVITVVNCLSVKLAARVQVFFTAAKLLALALIIITGIVRLCQGYTTELDGANSFTGTATVGEIGLIGQAFYNGLWAYDGWNNLNYISEEVHNPNKNIPRAIGIGIPLVTIVYLLTNIAYFAVLSKEEIIEGGAVAVLFANKMFGVMAWIIPVFVACSTFGAANGSALSSGRVFYAASRNGELPKFMAMIHNSRFTPVPGLIVQHLASFIAWLMLIPESSSFSTLIDYFTFASWVFYGATIAGLLYMRFSKPNAERPFRVFLVFPVIIILAALYLIIAPFSQNPLPSFFCLLFIFFGVPVYFIFIYYDLSPKWLDNGIARFTFWLQKFGDISYPESAEDIVIG</sequence>
<dbReference type="Gene3D" id="1.20.1740.10">
    <property type="entry name" value="Amino acid/polyamine transporter I"/>
    <property type="match status" value="1"/>
</dbReference>
<proteinExistence type="inferred from homology"/>
<comment type="catalytic activity">
    <reaction evidence="13">
        <text>L-cysteine(out) + L-arginine(in) = L-cysteine(in) + L-arginine(out)</text>
        <dbReference type="Rhea" id="RHEA:71071"/>
        <dbReference type="ChEBI" id="CHEBI:32682"/>
        <dbReference type="ChEBI" id="CHEBI:35235"/>
    </reaction>
    <physiologicalReaction direction="left-to-right" evidence="13">
        <dbReference type="Rhea" id="RHEA:71072"/>
    </physiologicalReaction>
</comment>
<evidence type="ECO:0000256" key="18">
    <source>
        <dbReference type="ARBA" id="ARBA00093193"/>
    </source>
</evidence>
<evidence type="ECO:0000256" key="5">
    <source>
        <dbReference type="ARBA" id="ARBA00022553"/>
    </source>
</evidence>
<protein>
    <recommendedName>
        <fullName evidence="15">b(0,+)-type amino acid transporter 1</fullName>
    </recommendedName>
    <alternativeName>
        <fullName evidence="16">Glycoprotein-associated amino acid transporter b0,+AT1</fullName>
    </alternativeName>
    <alternativeName>
        <fullName evidence="17">Solute carrier family 7 member 9</fullName>
    </alternativeName>
</protein>
<dbReference type="InterPro" id="IPR002293">
    <property type="entry name" value="AA/rel_permease1"/>
</dbReference>
<dbReference type="Proteomes" id="UP001152795">
    <property type="component" value="Unassembled WGS sequence"/>
</dbReference>
<name>A0A6S7FD12_PARCT</name>
<keyword evidence="5" id="KW-0597">Phosphoprotein</keyword>
<dbReference type="InterPro" id="IPR050598">
    <property type="entry name" value="AminoAcid_Transporter"/>
</dbReference>
<dbReference type="PIRSF" id="PIRSF006060">
    <property type="entry name" value="AA_transporter"/>
    <property type="match status" value="1"/>
</dbReference>
<dbReference type="GO" id="GO:0016324">
    <property type="term" value="C:apical plasma membrane"/>
    <property type="evidence" value="ECO:0007669"/>
    <property type="project" value="UniProtKB-SubCell"/>
</dbReference>
<comment type="catalytic activity">
    <reaction evidence="14">
        <text>L-leucine(out) + L-arginine(in) = L-leucine(in) + L-arginine(out)</text>
        <dbReference type="Rhea" id="RHEA:71059"/>
        <dbReference type="ChEBI" id="CHEBI:32682"/>
        <dbReference type="ChEBI" id="CHEBI:57427"/>
    </reaction>
    <physiologicalReaction direction="left-to-right" evidence="14">
        <dbReference type="Rhea" id="RHEA:71060"/>
    </physiologicalReaction>
</comment>
<evidence type="ECO:0000256" key="7">
    <source>
        <dbReference type="ARBA" id="ARBA00022989"/>
    </source>
</evidence>
<keyword evidence="20" id="KW-1185">Reference proteome</keyword>